<evidence type="ECO:0000259" key="17">
    <source>
        <dbReference type="PROSITE" id="PS51011"/>
    </source>
</evidence>
<comment type="cofactor">
    <cofactor evidence="1">
        <name>Fe(2+)</name>
        <dbReference type="ChEBI" id="CHEBI:29033"/>
    </cofactor>
</comment>
<dbReference type="Gene3D" id="1.10.150.60">
    <property type="entry name" value="ARID DNA-binding domain"/>
    <property type="match status" value="1"/>
</dbReference>
<dbReference type="Pfam" id="PF21323">
    <property type="entry name" value="KDM5_C-hel"/>
    <property type="match status" value="1"/>
</dbReference>
<dbReference type="SUPFAM" id="SSF51197">
    <property type="entry name" value="Clavaminate synthase-like"/>
    <property type="match status" value="2"/>
</dbReference>
<evidence type="ECO:0000256" key="7">
    <source>
        <dbReference type="ARBA" id="ARBA00022771"/>
    </source>
</evidence>
<dbReference type="PROSITE" id="PS51183">
    <property type="entry name" value="JMJN"/>
    <property type="match status" value="1"/>
</dbReference>
<dbReference type="InterPro" id="IPR003349">
    <property type="entry name" value="JmjN"/>
</dbReference>
<keyword evidence="9" id="KW-0156">Chromatin regulator</keyword>
<keyword evidence="5" id="KW-0479">Metal-binding</keyword>
<feature type="domain" description="PHD-type" evidence="16">
    <location>
        <begin position="225"/>
        <end position="275"/>
    </location>
</feature>
<evidence type="ECO:0000256" key="4">
    <source>
        <dbReference type="ARBA" id="ARBA00012902"/>
    </source>
</evidence>
<dbReference type="PROSITE" id="PS50016">
    <property type="entry name" value="ZF_PHD_2"/>
    <property type="match status" value="1"/>
</dbReference>
<keyword evidence="7 15" id="KW-0863">Zinc-finger</keyword>
<dbReference type="Pfam" id="PF01388">
    <property type="entry name" value="ARID"/>
    <property type="match status" value="1"/>
</dbReference>
<dbReference type="Pfam" id="PF02373">
    <property type="entry name" value="JmjC"/>
    <property type="match status" value="2"/>
</dbReference>
<dbReference type="InterPro" id="IPR011011">
    <property type="entry name" value="Znf_FYVE_PHD"/>
</dbReference>
<dbReference type="Gene3D" id="2.60.120.650">
    <property type="entry name" value="Cupin"/>
    <property type="match status" value="3"/>
</dbReference>
<name>A0A9J2PKX5_ASCLU</name>
<dbReference type="PROSITE" id="PS51184">
    <property type="entry name" value="JMJC"/>
    <property type="match status" value="1"/>
</dbReference>
<dbReference type="PANTHER" id="PTHR10694">
    <property type="entry name" value="LYSINE-SPECIFIC DEMETHYLASE"/>
    <property type="match status" value="1"/>
</dbReference>
<dbReference type="PROSITE" id="PS51011">
    <property type="entry name" value="ARID"/>
    <property type="match status" value="1"/>
</dbReference>
<keyword evidence="8" id="KW-0862">Zinc</keyword>
<evidence type="ECO:0000256" key="15">
    <source>
        <dbReference type="PROSITE-ProRule" id="PRU00146"/>
    </source>
</evidence>
<keyword evidence="12" id="KW-0408">Iron</keyword>
<dbReference type="InterPro" id="IPR013083">
    <property type="entry name" value="Znf_RING/FYVE/PHD"/>
</dbReference>
<evidence type="ECO:0000256" key="1">
    <source>
        <dbReference type="ARBA" id="ARBA00001954"/>
    </source>
</evidence>
<keyword evidence="11" id="KW-0560">Oxidoreductase</keyword>
<dbReference type="PROSITE" id="PS01359">
    <property type="entry name" value="ZF_PHD_1"/>
    <property type="match status" value="1"/>
</dbReference>
<dbReference type="SMART" id="SM00249">
    <property type="entry name" value="PHD"/>
    <property type="match status" value="3"/>
</dbReference>
<keyword evidence="13" id="KW-0539">Nucleus</keyword>
<accession>A0A9J2PKX5</accession>
<dbReference type="Pfam" id="PF02928">
    <property type="entry name" value="zf-C5HC2"/>
    <property type="match status" value="1"/>
</dbReference>
<dbReference type="PANTHER" id="PTHR10694:SF33">
    <property type="entry name" value="LYSINE-SPECIFIC DEMETHYLASE 5"/>
    <property type="match status" value="1"/>
</dbReference>
<dbReference type="GO" id="GO:0006355">
    <property type="term" value="P:regulation of DNA-templated transcription"/>
    <property type="evidence" value="ECO:0007669"/>
    <property type="project" value="TreeGrafter"/>
</dbReference>
<dbReference type="SMART" id="SM00501">
    <property type="entry name" value="BRIGHT"/>
    <property type="match status" value="1"/>
</dbReference>
<dbReference type="GO" id="GO:0008270">
    <property type="term" value="F:zinc ion binding"/>
    <property type="evidence" value="ECO:0007669"/>
    <property type="project" value="UniProtKB-KW"/>
</dbReference>
<dbReference type="SUPFAM" id="SSF46774">
    <property type="entry name" value="ARID-like"/>
    <property type="match status" value="1"/>
</dbReference>
<dbReference type="GO" id="GO:0000785">
    <property type="term" value="C:chromatin"/>
    <property type="evidence" value="ECO:0007669"/>
    <property type="project" value="TreeGrafter"/>
</dbReference>
<evidence type="ECO:0000256" key="10">
    <source>
        <dbReference type="ARBA" id="ARBA00022964"/>
    </source>
</evidence>
<sequence length="1455" mass="166096">MNKSFEKFYRHFERPPFAPTYYPTEEEFADPITYIAKIKPEAERYGVVKIKPPPSFHPPFAIDSEHFEFTPRVQKLNQIEALVRAKLIFDTEIANFWHLKGQPLHVPSIDNKYVDLFRLSTAVAQAGGAITVCNHKKWPQIAKQLGFKNHPGTRIRDIYTKWVAPFEDALLEVYKIDEENESRAEECVKSMQGRRRVPEPRTKSMAGLRHTVKEKKVKSIDPMDEVMCKKCGRGDDENCLLLCDDCDYALHTYCCEPPLNAVPKGEWRCQKCVIAAIKEIADSFGFHDSQVKYNLLTFAEYANEWKRNYFHQNPMDVPCEVVENEFWKKVIDLENTVAVKYGADLLATKVGSGFPMPGKDFSGCSDAKEREYYAKHPWNLNNMPILKESVLSHIESGISGKPFVSLLYVVVMEGMMVPWVYIGMCFSAFCWHTEDHWTYSVNYMHWGERKIWYGVSGLDGAHFDDVVKGLVPDLFEKQPDLLHHMTTTVNPAVLLHKVPCFSVSFDCMLGAVLGERKIWYGVSGLDGAHFDDVVKGLVPDLFEKQPDLLHHMTTTVNPAVLLHKGVNVYTVHQEPGEFVITFPRSYHAGYNEGLNCAEAVNFAPADWLRKGWLCTFDYARVRRNCVFSYEELIVRMAKNADQLSIGMCVAAYEQMHEICGREARLRQSVADMGVVKTAQEEYELIADDLRSCAVCKTTLFMSGLQCKHGRLVCLEHADGLCSKCAPSDLTLKYRYTLDELAPLLKSLEGNTNAFADWRNKLGDLLEARNDHKPTVEDIKSMIEIARSQRFPQCDVLERALSTVKHCEQVAHAATVMLNRKIRTRSKGRFSSGERAEMADIENMRASVQTLPCVMPELEANIKEYMERVEKWRSEAANLLSGASTESGIALIDSLQRILDEADDFNINLPELTPLEQMLSRNQWLLCAEKLLNWDHDTKKSQRESNDESDDDEYCSRGRWRLQKLMSIVNEGSRIMEGDANIQKTVNAIHSMMKQGYQHEHLAETVLSERCNEGIGLEEVERIWAPLQKSDWMSETNIDHLRSEVVKARRLNRFFQKAKEGECTLKELEDMQVECANSLFMRGSPLHTELSDMQTHLEMFCERVRQMFARSPSYYSLVEVLAGRDDLAVLIEGSPSPLIRFSARTLHDDWSAINQFESTEQLREHLSRVHEQERRLMTVLRRANDLRSLKETCSCSSEKDDRDGSIACLLCHSKFHASCAQWDAYLSRLPVGYYLCVRCVRGRRPLFEDARCATVNAPPSLEKTLVMHLLERSSKDYEEALETATKVSQSMSSPDEQLIQKLDGCIISVLCAEVMDMDSWSRIAQALPAVRAVCDGERAIYEQIRARPVTAESPFVLFAGGMSLKKTKRPSSSSLTSQKHRKRIRNVYHNDKEQCSAENCLKPYSEHVRWIQCEAGCSRWYHYVCVGQSVGQAEHITSYCCYKCSAKARSQPSTST</sequence>
<dbReference type="GO" id="GO:0003677">
    <property type="term" value="F:DNA binding"/>
    <property type="evidence" value="ECO:0007669"/>
    <property type="project" value="InterPro"/>
</dbReference>
<evidence type="ECO:0000256" key="11">
    <source>
        <dbReference type="ARBA" id="ARBA00023002"/>
    </source>
</evidence>
<dbReference type="SMART" id="SM00558">
    <property type="entry name" value="JmjC"/>
    <property type="match status" value="1"/>
</dbReference>
<feature type="domain" description="JmjN" evidence="18">
    <location>
        <begin position="18"/>
        <end position="59"/>
    </location>
</feature>
<organism evidence="20 21">
    <name type="scientific">Ascaris lumbricoides</name>
    <name type="common">Giant roundworm</name>
    <dbReference type="NCBI Taxonomy" id="6252"/>
    <lineage>
        <taxon>Eukaryota</taxon>
        <taxon>Metazoa</taxon>
        <taxon>Ecdysozoa</taxon>
        <taxon>Nematoda</taxon>
        <taxon>Chromadorea</taxon>
        <taxon>Rhabditida</taxon>
        <taxon>Spirurina</taxon>
        <taxon>Ascaridomorpha</taxon>
        <taxon>Ascaridoidea</taxon>
        <taxon>Ascarididae</taxon>
        <taxon>Ascaris</taxon>
    </lineage>
</organism>
<dbReference type="Gene3D" id="3.30.40.10">
    <property type="entry name" value="Zinc/RING finger domain, C3HC4 (zinc finger)"/>
    <property type="match status" value="2"/>
</dbReference>
<dbReference type="InterPro" id="IPR019786">
    <property type="entry name" value="Zinc_finger_PHD-type_CS"/>
</dbReference>
<keyword evidence="20" id="KW-1185">Reference proteome</keyword>
<evidence type="ECO:0000256" key="9">
    <source>
        <dbReference type="ARBA" id="ARBA00022853"/>
    </source>
</evidence>
<evidence type="ECO:0000256" key="12">
    <source>
        <dbReference type="ARBA" id="ARBA00023004"/>
    </source>
</evidence>
<comment type="similarity">
    <text evidence="3">Belongs to the JARID1 histone demethylase family.</text>
</comment>
<dbReference type="WBParaSite" id="ALUE_0001070001-mRNA-1">
    <property type="protein sequence ID" value="ALUE_0001070001-mRNA-1"/>
    <property type="gene ID" value="ALUE_0001070001"/>
</dbReference>
<evidence type="ECO:0000313" key="21">
    <source>
        <dbReference type="WBParaSite" id="ALUE_0001070001-mRNA-1"/>
    </source>
</evidence>
<dbReference type="EC" id="1.14.11.67" evidence="4"/>
<dbReference type="InterPro" id="IPR013637">
    <property type="entry name" value="Lys_sp_deMease-like_dom"/>
</dbReference>
<dbReference type="InterPro" id="IPR003347">
    <property type="entry name" value="JmjC_dom"/>
</dbReference>
<evidence type="ECO:0000259" key="18">
    <source>
        <dbReference type="PROSITE" id="PS51183"/>
    </source>
</evidence>
<dbReference type="InterPro" id="IPR048615">
    <property type="entry name" value="KDM5_C-hel"/>
</dbReference>
<evidence type="ECO:0000256" key="8">
    <source>
        <dbReference type="ARBA" id="ARBA00022833"/>
    </source>
</evidence>
<dbReference type="CDD" id="cd15515">
    <property type="entry name" value="PHD1_KDM5A_like"/>
    <property type="match status" value="1"/>
</dbReference>
<dbReference type="GO" id="GO:0034647">
    <property type="term" value="F:histone H3K4me/H3K4me2/H3K4me3 demethylase activity"/>
    <property type="evidence" value="ECO:0007669"/>
    <property type="project" value="UniProtKB-EC"/>
</dbReference>
<evidence type="ECO:0000256" key="13">
    <source>
        <dbReference type="ARBA" id="ARBA00023242"/>
    </source>
</evidence>
<dbReference type="Proteomes" id="UP000036681">
    <property type="component" value="Unplaced"/>
</dbReference>
<dbReference type="Pfam" id="PF02375">
    <property type="entry name" value="JmjN"/>
    <property type="match status" value="1"/>
</dbReference>
<dbReference type="SMART" id="SM01014">
    <property type="entry name" value="ARID"/>
    <property type="match status" value="1"/>
</dbReference>
<evidence type="ECO:0000259" key="19">
    <source>
        <dbReference type="PROSITE" id="PS51184"/>
    </source>
</evidence>
<dbReference type="SUPFAM" id="SSF57903">
    <property type="entry name" value="FYVE/PHD zinc finger"/>
    <property type="match status" value="3"/>
</dbReference>
<dbReference type="Pfam" id="PF08429">
    <property type="entry name" value="PLU-1"/>
    <property type="match status" value="1"/>
</dbReference>
<dbReference type="InterPro" id="IPR001965">
    <property type="entry name" value="Znf_PHD"/>
</dbReference>
<feature type="domain" description="ARID" evidence="17">
    <location>
        <begin position="83"/>
        <end position="171"/>
    </location>
</feature>
<dbReference type="InterPro" id="IPR019787">
    <property type="entry name" value="Znf_PHD-finger"/>
</dbReference>
<evidence type="ECO:0000256" key="5">
    <source>
        <dbReference type="ARBA" id="ARBA00022723"/>
    </source>
</evidence>
<evidence type="ECO:0000313" key="20">
    <source>
        <dbReference type="Proteomes" id="UP000036681"/>
    </source>
</evidence>
<proteinExistence type="inferred from homology"/>
<evidence type="ECO:0000256" key="14">
    <source>
        <dbReference type="ARBA" id="ARBA00048734"/>
    </source>
</evidence>
<comment type="catalytic activity">
    <reaction evidence="14">
        <text>N(6),N(6),N(6)-trimethyl-L-lysyl(4)-[histone H3] + 3 2-oxoglutarate + 3 O2 = L-lysyl(4)-[histone H3] + 3 formaldehyde + 3 succinate + 3 CO2</text>
        <dbReference type="Rhea" id="RHEA:60208"/>
        <dbReference type="Rhea" id="RHEA-COMP:15537"/>
        <dbReference type="Rhea" id="RHEA-COMP:15547"/>
        <dbReference type="ChEBI" id="CHEBI:15379"/>
        <dbReference type="ChEBI" id="CHEBI:16526"/>
        <dbReference type="ChEBI" id="CHEBI:16810"/>
        <dbReference type="ChEBI" id="CHEBI:16842"/>
        <dbReference type="ChEBI" id="CHEBI:29969"/>
        <dbReference type="ChEBI" id="CHEBI:30031"/>
        <dbReference type="ChEBI" id="CHEBI:61961"/>
        <dbReference type="EC" id="1.14.11.67"/>
    </reaction>
</comment>
<dbReference type="CDD" id="cd16100">
    <property type="entry name" value="ARID"/>
    <property type="match status" value="1"/>
</dbReference>
<evidence type="ECO:0000256" key="3">
    <source>
        <dbReference type="ARBA" id="ARBA00006801"/>
    </source>
</evidence>
<dbReference type="SMART" id="SM00545">
    <property type="entry name" value="JmjN"/>
    <property type="match status" value="1"/>
</dbReference>
<dbReference type="Pfam" id="PF00628">
    <property type="entry name" value="PHD"/>
    <property type="match status" value="1"/>
</dbReference>
<reference evidence="21" key="1">
    <citation type="submission" date="2023-03" db="UniProtKB">
        <authorList>
            <consortium name="WormBaseParasite"/>
        </authorList>
    </citation>
    <scope>IDENTIFICATION</scope>
</reference>
<feature type="domain" description="JmjC" evidence="19">
    <location>
        <begin position="372"/>
        <end position="619"/>
    </location>
</feature>
<evidence type="ECO:0000259" key="16">
    <source>
        <dbReference type="PROSITE" id="PS50016"/>
    </source>
</evidence>
<evidence type="ECO:0000256" key="2">
    <source>
        <dbReference type="ARBA" id="ARBA00004123"/>
    </source>
</evidence>
<dbReference type="InterPro" id="IPR036431">
    <property type="entry name" value="ARID_dom_sf"/>
</dbReference>
<protein>
    <recommendedName>
        <fullName evidence="4">[histone H3]-trimethyl-L-lysine(4) demethylase</fullName>
        <ecNumber evidence="4">1.14.11.67</ecNumber>
    </recommendedName>
</protein>
<keyword evidence="6" id="KW-0677">Repeat</keyword>
<dbReference type="InterPro" id="IPR001606">
    <property type="entry name" value="ARID_dom"/>
</dbReference>
<dbReference type="InterPro" id="IPR004198">
    <property type="entry name" value="Znf_C5HC2"/>
</dbReference>
<keyword evidence="10" id="KW-0223">Dioxygenase</keyword>
<dbReference type="GO" id="GO:0005634">
    <property type="term" value="C:nucleus"/>
    <property type="evidence" value="ECO:0007669"/>
    <property type="project" value="UniProtKB-SubCell"/>
</dbReference>
<comment type="subcellular location">
    <subcellularLocation>
        <location evidence="2">Nucleus</location>
    </subcellularLocation>
</comment>
<evidence type="ECO:0000256" key="6">
    <source>
        <dbReference type="ARBA" id="ARBA00022737"/>
    </source>
</evidence>